<evidence type="ECO:0000313" key="2">
    <source>
        <dbReference type="Proteomes" id="UP000289738"/>
    </source>
</evidence>
<proteinExistence type="predicted"/>
<sequence>MKQSVPTERVQGEFSASVNKGKEQVVAAGLRDEDDGYAVHSGREIWFSKCDSHRCKAIFQEGCKWFAYCHKMKREDTW</sequence>
<dbReference type="AlphaFoldDB" id="A0A444Z4J0"/>
<evidence type="ECO:0000313" key="1">
    <source>
        <dbReference type="EMBL" id="RYR09119.1"/>
    </source>
</evidence>
<reference evidence="1 2" key="1">
    <citation type="submission" date="2019-01" db="EMBL/GenBank/DDBJ databases">
        <title>Sequencing of cultivated peanut Arachis hypogaea provides insights into genome evolution and oil improvement.</title>
        <authorList>
            <person name="Chen X."/>
        </authorList>
    </citation>
    <scope>NUCLEOTIDE SEQUENCE [LARGE SCALE GENOMIC DNA]</scope>
    <source>
        <strain evidence="2">cv. Fuhuasheng</strain>
        <tissue evidence="1">Leaves</tissue>
    </source>
</reference>
<dbReference type="EMBL" id="SDMP01000015">
    <property type="protein sequence ID" value="RYR09119.1"/>
    <property type="molecule type" value="Genomic_DNA"/>
</dbReference>
<keyword evidence="2" id="KW-1185">Reference proteome</keyword>
<protein>
    <submittedName>
        <fullName evidence="1">Uncharacterized protein</fullName>
    </submittedName>
</protein>
<accession>A0A444Z4J0</accession>
<dbReference type="Proteomes" id="UP000289738">
    <property type="component" value="Chromosome B05"/>
</dbReference>
<comment type="caution">
    <text evidence="1">The sequence shown here is derived from an EMBL/GenBank/DDBJ whole genome shotgun (WGS) entry which is preliminary data.</text>
</comment>
<name>A0A444Z4J0_ARAHY</name>
<gene>
    <name evidence="1" type="ORF">Ahy_B05g077224</name>
</gene>
<organism evidence="1 2">
    <name type="scientific">Arachis hypogaea</name>
    <name type="common">Peanut</name>
    <dbReference type="NCBI Taxonomy" id="3818"/>
    <lineage>
        <taxon>Eukaryota</taxon>
        <taxon>Viridiplantae</taxon>
        <taxon>Streptophyta</taxon>
        <taxon>Embryophyta</taxon>
        <taxon>Tracheophyta</taxon>
        <taxon>Spermatophyta</taxon>
        <taxon>Magnoliopsida</taxon>
        <taxon>eudicotyledons</taxon>
        <taxon>Gunneridae</taxon>
        <taxon>Pentapetalae</taxon>
        <taxon>rosids</taxon>
        <taxon>fabids</taxon>
        <taxon>Fabales</taxon>
        <taxon>Fabaceae</taxon>
        <taxon>Papilionoideae</taxon>
        <taxon>50 kb inversion clade</taxon>
        <taxon>dalbergioids sensu lato</taxon>
        <taxon>Dalbergieae</taxon>
        <taxon>Pterocarpus clade</taxon>
        <taxon>Arachis</taxon>
    </lineage>
</organism>